<dbReference type="PANTHER" id="PTHR30193">
    <property type="entry name" value="ABC TRANSPORTER PERMEASE PROTEIN"/>
    <property type="match status" value="1"/>
</dbReference>
<evidence type="ECO:0000256" key="5">
    <source>
        <dbReference type="ARBA" id="ARBA00022989"/>
    </source>
</evidence>
<evidence type="ECO:0000256" key="2">
    <source>
        <dbReference type="ARBA" id="ARBA00022448"/>
    </source>
</evidence>
<dbReference type="Pfam" id="PF00528">
    <property type="entry name" value="BPD_transp_1"/>
    <property type="match status" value="1"/>
</dbReference>
<evidence type="ECO:0000256" key="7">
    <source>
        <dbReference type="RuleBase" id="RU363032"/>
    </source>
</evidence>
<gene>
    <name evidence="9" type="ORF">EDD77_102141</name>
</gene>
<evidence type="ECO:0000256" key="1">
    <source>
        <dbReference type="ARBA" id="ARBA00004651"/>
    </source>
</evidence>
<keyword evidence="2 7" id="KW-0813">Transport</keyword>
<dbReference type="RefSeq" id="WP_242868467.1">
    <property type="nucleotide sequence ID" value="NZ_CABKVM010000019.1"/>
</dbReference>
<accession>A0A4R1R7U0</accession>
<evidence type="ECO:0000256" key="3">
    <source>
        <dbReference type="ARBA" id="ARBA00022475"/>
    </source>
</evidence>
<dbReference type="GO" id="GO:0055085">
    <property type="term" value="P:transmembrane transport"/>
    <property type="evidence" value="ECO:0007669"/>
    <property type="project" value="InterPro"/>
</dbReference>
<keyword evidence="4 7" id="KW-0812">Transmembrane</keyword>
<dbReference type="PANTHER" id="PTHR30193:SF37">
    <property type="entry name" value="INNER MEMBRANE ABC TRANSPORTER PERMEASE PROTEIN YCJO"/>
    <property type="match status" value="1"/>
</dbReference>
<dbReference type="InterPro" id="IPR035906">
    <property type="entry name" value="MetI-like_sf"/>
</dbReference>
<dbReference type="InterPro" id="IPR051393">
    <property type="entry name" value="ABC_transporter_permease"/>
</dbReference>
<organism evidence="9 10">
    <name type="scientific">Allofournierella massiliensis</name>
    <dbReference type="NCBI Taxonomy" id="1650663"/>
    <lineage>
        <taxon>Bacteria</taxon>
        <taxon>Bacillati</taxon>
        <taxon>Bacillota</taxon>
        <taxon>Clostridia</taxon>
        <taxon>Eubacteriales</taxon>
        <taxon>Oscillospiraceae</taxon>
        <taxon>Allofournierella</taxon>
    </lineage>
</organism>
<reference evidence="9 10" key="1">
    <citation type="submission" date="2019-03" db="EMBL/GenBank/DDBJ databases">
        <title>Genomic Encyclopedia of Type Strains, Phase IV (KMG-IV): sequencing the most valuable type-strain genomes for metagenomic binning, comparative biology and taxonomic classification.</title>
        <authorList>
            <person name="Goeker M."/>
        </authorList>
    </citation>
    <scope>NUCLEOTIDE SEQUENCE [LARGE SCALE GENOMIC DNA]</scope>
    <source>
        <strain evidence="9 10">DSM 100451</strain>
    </source>
</reference>
<sequence>MKMPTSTAAVSGKKRRPMRLQTRQTLLAYLFMAPALILLVVFVFAPILGSLPLMFFDYSVLGTTKFVGLKNFVTAFHDRNFQAAIVNTILFVVVVPVIQILSIMLAVLVNRKLRGITVFRTLYYIPVVTSMVAISIMWGFLFDPSGLINSLLKKWGLISSSLGFLTDSRTAMLCIMFITVWQGLGYYMMMYLAGLQSIPQEIVEAAYVDGATPAKAFWHIKLPMLKPYIWFCSLNSVISAVGVFDAVFVLTQGGPDTATMVIAYYSYYKAFNSFEFGYAATIGFVQALITGVISIVVFLYGRKGEEGGLA</sequence>
<evidence type="ECO:0000256" key="6">
    <source>
        <dbReference type="ARBA" id="ARBA00023136"/>
    </source>
</evidence>
<dbReference type="AlphaFoldDB" id="A0A4R1R7U0"/>
<evidence type="ECO:0000256" key="4">
    <source>
        <dbReference type="ARBA" id="ARBA00022692"/>
    </source>
</evidence>
<dbReference type="EMBL" id="SLUM01000002">
    <property type="protein sequence ID" value="TCL61402.1"/>
    <property type="molecule type" value="Genomic_DNA"/>
</dbReference>
<evidence type="ECO:0000259" key="8">
    <source>
        <dbReference type="PROSITE" id="PS50928"/>
    </source>
</evidence>
<feature type="domain" description="ABC transmembrane type-1" evidence="8">
    <location>
        <begin position="84"/>
        <end position="297"/>
    </location>
</feature>
<dbReference type="CDD" id="cd06261">
    <property type="entry name" value="TM_PBP2"/>
    <property type="match status" value="1"/>
</dbReference>
<dbReference type="GO" id="GO:0005886">
    <property type="term" value="C:plasma membrane"/>
    <property type="evidence" value="ECO:0007669"/>
    <property type="project" value="UniProtKB-SubCell"/>
</dbReference>
<comment type="subcellular location">
    <subcellularLocation>
        <location evidence="1 7">Cell membrane</location>
        <topology evidence="1 7">Multi-pass membrane protein</topology>
    </subcellularLocation>
</comment>
<feature type="transmembrane region" description="Helical" evidence="7">
    <location>
        <begin position="26"/>
        <end position="48"/>
    </location>
</feature>
<comment type="similarity">
    <text evidence="7">Belongs to the binding-protein-dependent transport system permease family.</text>
</comment>
<evidence type="ECO:0000313" key="10">
    <source>
        <dbReference type="Proteomes" id="UP000295184"/>
    </source>
</evidence>
<keyword evidence="3" id="KW-1003">Cell membrane</keyword>
<keyword evidence="6 7" id="KW-0472">Membrane</keyword>
<dbReference type="Proteomes" id="UP000295184">
    <property type="component" value="Unassembled WGS sequence"/>
</dbReference>
<feature type="transmembrane region" description="Helical" evidence="7">
    <location>
        <begin position="170"/>
        <end position="189"/>
    </location>
</feature>
<dbReference type="Gene3D" id="1.10.3720.10">
    <property type="entry name" value="MetI-like"/>
    <property type="match status" value="1"/>
</dbReference>
<name>A0A4R1R7U0_9FIRM</name>
<evidence type="ECO:0000313" key="9">
    <source>
        <dbReference type="EMBL" id="TCL61402.1"/>
    </source>
</evidence>
<feature type="transmembrane region" description="Helical" evidence="7">
    <location>
        <begin position="228"/>
        <end position="250"/>
    </location>
</feature>
<protein>
    <submittedName>
        <fullName evidence="9">Carbohydrate ABC transporter membrane protein 1 (CUT1 family)</fullName>
    </submittedName>
</protein>
<dbReference type="PROSITE" id="PS50928">
    <property type="entry name" value="ABC_TM1"/>
    <property type="match status" value="1"/>
</dbReference>
<feature type="transmembrane region" description="Helical" evidence="7">
    <location>
        <begin position="84"/>
        <end position="109"/>
    </location>
</feature>
<dbReference type="SUPFAM" id="SSF161098">
    <property type="entry name" value="MetI-like"/>
    <property type="match status" value="1"/>
</dbReference>
<feature type="transmembrane region" description="Helical" evidence="7">
    <location>
        <begin position="276"/>
        <end position="300"/>
    </location>
</feature>
<proteinExistence type="inferred from homology"/>
<keyword evidence="5 7" id="KW-1133">Transmembrane helix</keyword>
<feature type="transmembrane region" description="Helical" evidence="7">
    <location>
        <begin position="121"/>
        <end position="141"/>
    </location>
</feature>
<comment type="caution">
    <text evidence="9">The sequence shown here is derived from an EMBL/GenBank/DDBJ whole genome shotgun (WGS) entry which is preliminary data.</text>
</comment>
<dbReference type="STRING" id="1650663.GCA_001486665_02976"/>
<dbReference type="InterPro" id="IPR000515">
    <property type="entry name" value="MetI-like"/>
</dbReference>